<dbReference type="Proteomes" id="UP000658278">
    <property type="component" value="Unassembled WGS sequence"/>
</dbReference>
<feature type="compositionally biased region" description="Basic and acidic residues" evidence="3">
    <location>
        <begin position="111"/>
        <end position="122"/>
    </location>
</feature>
<feature type="region of interest" description="Disordered" evidence="3">
    <location>
        <begin position="153"/>
        <end position="299"/>
    </location>
</feature>
<feature type="compositionally biased region" description="Basic and acidic residues" evidence="3">
    <location>
        <begin position="153"/>
        <end position="177"/>
    </location>
</feature>
<dbReference type="SUPFAM" id="SSF47473">
    <property type="entry name" value="EF-hand"/>
    <property type="match status" value="2"/>
</dbReference>
<feature type="compositionally biased region" description="Basic and acidic residues" evidence="3">
    <location>
        <begin position="268"/>
        <end position="293"/>
    </location>
</feature>
<feature type="compositionally biased region" description="Basic and acidic residues" evidence="3">
    <location>
        <begin position="221"/>
        <end position="249"/>
    </location>
</feature>
<feature type="compositionally biased region" description="Basic and acidic residues" evidence="3">
    <location>
        <begin position="184"/>
        <end position="214"/>
    </location>
</feature>
<feature type="domain" description="EF-hand" evidence="5">
    <location>
        <begin position="188"/>
        <end position="223"/>
    </location>
</feature>
<feature type="region of interest" description="Disordered" evidence="3">
    <location>
        <begin position="20"/>
        <end position="57"/>
    </location>
</feature>
<dbReference type="InterPro" id="IPR011992">
    <property type="entry name" value="EF-hand-dom_pair"/>
</dbReference>
<feature type="signal peptide" evidence="4">
    <location>
        <begin position="1"/>
        <end position="19"/>
    </location>
</feature>
<dbReference type="InterPro" id="IPR002048">
    <property type="entry name" value="EF_hand_dom"/>
</dbReference>
<evidence type="ECO:0000256" key="1">
    <source>
        <dbReference type="ARBA" id="ARBA00022723"/>
    </source>
</evidence>
<keyword evidence="7" id="KW-1185">Reference proteome</keyword>
<accession>A0A934VA65</accession>
<sequence>MKSSFLISLALVAFGVADAEVPGNKDGERRPQGQRPPGEGGRRSFADFVKKADTDGDGKVSRAEFMVLERLAKLSEQQRGEMFERLDKNGDGFVDAVEVRVPGRSPGGKGEGLRLPELDQDKSGSVSYEEFLQSEFVQRIPEERRRGFFERLDRNGDGVLSPKDRFGGRMGGGRDKGPGGPGGRRPDAPRPDMAERFETMDLNKDGVVDFEEFRQAPGMEGRSEDAQEDRFEELDRNGDLKLQRDEFKKPQGAPGSDPRRGRPQGGLERGERPEGVKAPKDGRGPKPDRERPAMEQPDA</sequence>
<dbReference type="Gene3D" id="1.10.238.10">
    <property type="entry name" value="EF-hand"/>
    <property type="match status" value="3"/>
</dbReference>
<evidence type="ECO:0000256" key="3">
    <source>
        <dbReference type="SAM" id="MobiDB-lite"/>
    </source>
</evidence>
<comment type="caution">
    <text evidence="6">The sequence shown here is derived from an EMBL/GenBank/DDBJ whole genome shotgun (WGS) entry which is preliminary data.</text>
</comment>
<dbReference type="PANTHER" id="PTHR10827">
    <property type="entry name" value="RETICULOCALBIN"/>
    <property type="match status" value="1"/>
</dbReference>
<reference evidence="6" key="1">
    <citation type="submission" date="2021-01" db="EMBL/GenBank/DDBJ databases">
        <title>Modified the classification status of verrucomicrobia.</title>
        <authorList>
            <person name="Feng X."/>
        </authorList>
    </citation>
    <scope>NUCLEOTIDE SEQUENCE</scope>
    <source>
        <strain evidence="6">KCTC 22201</strain>
    </source>
</reference>
<name>A0A934VA65_9BACT</name>
<evidence type="ECO:0000313" key="7">
    <source>
        <dbReference type="Proteomes" id="UP000658278"/>
    </source>
</evidence>
<dbReference type="Pfam" id="PF13202">
    <property type="entry name" value="EF-hand_5"/>
    <property type="match status" value="5"/>
</dbReference>
<keyword evidence="1" id="KW-0479">Metal-binding</keyword>
<feature type="domain" description="EF-hand" evidence="5">
    <location>
        <begin position="74"/>
        <end position="109"/>
    </location>
</feature>
<dbReference type="SMART" id="SM00054">
    <property type="entry name" value="EFh"/>
    <property type="match status" value="3"/>
</dbReference>
<gene>
    <name evidence="6" type="ORF">JIN81_03025</name>
</gene>
<evidence type="ECO:0000313" key="6">
    <source>
        <dbReference type="EMBL" id="MBK1825978.1"/>
    </source>
</evidence>
<dbReference type="PROSITE" id="PS00018">
    <property type="entry name" value="EF_HAND_1"/>
    <property type="match status" value="2"/>
</dbReference>
<dbReference type="EMBL" id="JAENII010000002">
    <property type="protein sequence ID" value="MBK1825978.1"/>
    <property type="molecule type" value="Genomic_DNA"/>
</dbReference>
<dbReference type="InterPro" id="IPR018247">
    <property type="entry name" value="EF_Hand_1_Ca_BS"/>
</dbReference>
<feature type="chain" id="PRO_5036882914" evidence="4">
    <location>
        <begin position="20"/>
        <end position="299"/>
    </location>
</feature>
<feature type="region of interest" description="Disordered" evidence="3">
    <location>
        <begin position="99"/>
        <end position="126"/>
    </location>
</feature>
<keyword evidence="2" id="KW-0677">Repeat</keyword>
<protein>
    <submittedName>
        <fullName evidence="6">EF-hand domain-containing protein</fullName>
    </submittedName>
</protein>
<dbReference type="GO" id="GO:0005509">
    <property type="term" value="F:calcium ion binding"/>
    <property type="evidence" value="ECO:0007669"/>
    <property type="project" value="InterPro"/>
</dbReference>
<feature type="compositionally biased region" description="Basic and acidic residues" evidence="3">
    <location>
        <begin position="40"/>
        <end position="57"/>
    </location>
</feature>
<evidence type="ECO:0000256" key="2">
    <source>
        <dbReference type="ARBA" id="ARBA00022737"/>
    </source>
</evidence>
<organism evidence="6 7">
    <name type="scientific">Haloferula rosea</name>
    <dbReference type="NCBI Taxonomy" id="490093"/>
    <lineage>
        <taxon>Bacteria</taxon>
        <taxon>Pseudomonadati</taxon>
        <taxon>Verrucomicrobiota</taxon>
        <taxon>Verrucomicrobiia</taxon>
        <taxon>Verrucomicrobiales</taxon>
        <taxon>Verrucomicrobiaceae</taxon>
        <taxon>Haloferula</taxon>
    </lineage>
</organism>
<dbReference type="AlphaFoldDB" id="A0A934VA65"/>
<dbReference type="RefSeq" id="WP_200276203.1">
    <property type="nucleotide sequence ID" value="NZ_JAENII010000002.1"/>
</dbReference>
<dbReference type="PANTHER" id="PTHR10827:SF98">
    <property type="entry name" value="45 KDA CALCIUM-BINDING PROTEIN"/>
    <property type="match status" value="1"/>
</dbReference>
<proteinExistence type="predicted"/>
<evidence type="ECO:0000256" key="4">
    <source>
        <dbReference type="SAM" id="SignalP"/>
    </source>
</evidence>
<evidence type="ECO:0000259" key="5">
    <source>
        <dbReference type="PROSITE" id="PS50222"/>
    </source>
</evidence>
<dbReference type="PROSITE" id="PS50222">
    <property type="entry name" value="EF_HAND_2"/>
    <property type="match status" value="2"/>
</dbReference>
<keyword evidence="4" id="KW-0732">Signal</keyword>